<dbReference type="AlphaFoldDB" id="A0A9D4JXV7"/>
<evidence type="ECO:0000256" key="1">
    <source>
        <dbReference type="SAM" id="MobiDB-lite"/>
    </source>
</evidence>
<keyword evidence="3" id="KW-1185">Reference proteome</keyword>
<dbReference type="Proteomes" id="UP000828390">
    <property type="component" value="Unassembled WGS sequence"/>
</dbReference>
<evidence type="ECO:0000313" key="2">
    <source>
        <dbReference type="EMBL" id="KAH3827029.1"/>
    </source>
</evidence>
<protein>
    <submittedName>
        <fullName evidence="2">Uncharacterized protein</fullName>
    </submittedName>
</protein>
<name>A0A9D4JXV7_DREPO</name>
<sequence>MINPKHALFEWLFDEKPQENADNALAKRSTFEILTIDDKFLQLKNYIEDLSELESCYQTTRPKANSPQDKSPRKSGQVAPNILDNSPQSKDNSPQIKDNSPQIK</sequence>
<feature type="region of interest" description="Disordered" evidence="1">
    <location>
        <begin position="58"/>
        <end position="104"/>
    </location>
</feature>
<gene>
    <name evidence="2" type="ORF">DPMN_128957</name>
</gene>
<proteinExistence type="predicted"/>
<reference evidence="2" key="2">
    <citation type="submission" date="2020-11" db="EMBL/GenBank/DDBJ databases">
        <authorList>
            <person name="McCartney M.A."/>
            <person name="Auch B."/>
            <person name="Kono T."/>
            <person name="Mallez S."/>
            <person name="Becker A."/>
            <person name="Gohl D.M."/>
            <person name="Silverstein K.A.T."/>
            <person name="Koren S."/>
            <person name="Bechman K.B."/>
            <person name="Herman A."/>
            <person name="Abrahante J.E."/>
            <person name="Garbe J."/>
        </authorList>
    </citation>
    <scope>NUCLEOTIDE SEQUENCE</scope>
    <source>
        <strain evidence="2">Duluth1</strain>
        <tissue evidence="2">Whole animal</tissue>
    </source>
</reference>
<accession>A0A9D4JXV7</accession>
<dbReference type="EMBL" id="JAIWYP010000005">
    <property type="protein sequence ID" value="KAH3827029.1"/>
    <property type="molecule type" value="Genomic_DNA"/>
</dbReference>
<evidence type="ECO:0000313" key="3">
    <source>
        <dbReference type="Proteomes" id="UP000828390"/>
    </source>
</evidence>
<comment type="caution">
    <text evidence="2">The sequence shown here is derived from an EMBL/GenBank/DDBJ whole genome shotgun (WGS) entry which is preliminary data.</text>
</comment>
<feature type="compositionally biased region" description="Polar residues" evidence="1">
    <location>
        <begin position="58"/>
        <end position="69"/>
    </location>
</feature>
<feature type="compositionally biased region" description="Polar residues" evidence="1">
    <location>
        <begin position="83"/>
        <end position="104"/>
    </location>
</feature>
<reference evidence="2" key="1">
    <citation type="journal article" date="2019" name="bioRxiv">
        <title>The Genome of the Zebra Mussel, Dreissena polymorpha: A Resource for Invasive Species Research.</title>
        <authorList>
            <person name="McCartney M.A."/>
            <person name="Auch B."/>
            <person name="Kono T."/>
            <person name="Mallez S."/>
            <person name="Zhang Y."/>
            <person name="Obille A."/>
            <person name="Becker A."/>
            <person name="Abrahante J.E."/>
            <person name="Garbe J."/>
            <person name="Badalamenti J.P."/>
            <person name="Herman A."/>
            <person name="Mangelson H."/>
            <person name="Liachko I."/>
            <person name="Sullivan S."/>
            <person name="Sone E.D."/>
            <person name="Koren S."/>
            <person name="Silverstein K.A.T."/>
            <person name="Beckman K.B."/>
            <person name="Gohl D.M."/>
        </authorList>
    </citation>
    <scope>NUCLEOTIDE SEQUENCE</scope>
    <source>
        <strain evidence="2">Duluth1</strain>
        <tissue evidence="2">Whole animal</tissue>
    </source>
</reference>
<organism evidence="2 3">
    <name type="scientific">Dreissena polymorpha</name>
    <name type="common">Zebra mussel</name>
    <name type="synonym">Mytilus polymorpha</name>
    <dbReference type="NCBI Taxonomy" id="45954"/>
    <lineage>
        <taxon>Eukaryota</taxon>
        <taxon>Metazoa</taxon>
        <taxon>Spiralia</taxon>
        <taxon>Lophotrochozoa</taxon>
        <taxon>Mollusca</taxon>
        <taxon>Bivalvia</taxon>
        <taxon>Autobranchia</taxon>
        <taxon>Heteroconchia</taxon>
        <taxon>Euheterodonta</taxon>
        <taxon>Imparidentia</taxon>
        <taxon>Neoheterodontei</taxon>
        <taxon>Myida</taxon>
        <taxon>Dreissenoidea</taxon>
        <taxon>Dreissenidae</taxon>
        <taxon>Dreissena</taxon>
    </lineage>
</organism>